<name>A0A1I7YGG7_9BILA</name>
<evidence type="ECO:0000313" key="2">
    <source>
        <dbReference type="WBParaSite" id="L893_g1609.t1"/>
    </source>
</evidence>
<proteinExistence type="predicted"/>
<dbReference type="AlphaFoldDB" id="A0A1I7YGG7"/>
<accession>A0A1I7YGG7</accession>
<dbReference type="WBParaSite" id="L893_g1609.t1">
    <property type="protein sequence ID" value="L893_g1609.t1"/>
    <property type="gene ID" value="L893_g1609"/>
</dbReference>
<organism evidence="1 2">
    <name type="scientific">Steinernema glaseri</name>
    <dbReference type="NCBI Taxonomy" id="37863"/>
    <lineage>
        <taxon>Eukaryota</taxon>
        <taxon>Metazoa</taxon>
        <taxon>Ecdysozoa</taxon>
        <taxon>Nematoda</taxon>
        <taxon>Chromadorea</taxon>
        <taxon>Rhabditida</taxon>
        <taxon>Tylenchina</taxon>
        <taxon>Panagrolaimomorpha</taxon>
        <taxon>Strongyloidoidea</taxon>
        <taxon>Steinernematidae</taxon>
        <taxon>Steinernema</taxon>
    </lineage>
</organism>
<reference evidence="2" key="1">
    <citation type="submission" date="2016-11" db="UniProtKB">
        <authorList>
            <consortium name="WormBaseParasite"/>
        </authorList>
    </citation>
    <scope>IDENTIFICATION</scope>
</reference>
<dbReference type="Proteomes" id="UP000095287">
    <property type="component" value="Unplaced"/>
</dbReference>
<keyword evidence="1" id="KW-1185">Reference proteome</keyword>
<evidence type="ECO:0000313" key="1">
    <source>
        <dbReference type="Proteomes" id="UP000095287"/>
    </source>
</evidence>
<protein>
    <submittedName>
        <fullName evidence="2">SEC63 domain-containing protein</fullName>
    </submittedName>
</protein>
<sequence length="353" mass="40553">MPNQYPVNLKPKFFTLLLTLHTTRPLCHLHSFRSPLIAMNSVHYDFLDDVFFLLYPSSRLEACKLSGAIGAAAQRAYDHLHHHLFVLTNGELTYERIDYLSGHRQPPTVEAPLKYLRSTWVALQGDVEEYVIDEDLIERIHSCLNRRSHYLLVIATSHLTQQAVDFVMSLRKLRVLNIKAELNETILRIFATLVSRTKLISADLIPPDVNDKFKDLIIQLVVQKQFVTLNVQSPAIIEAIVELWMKEPEKLSGTTVGISESSEESTNCQQLGDLFRDKLRLCSDEENTVFEKATLCASRPLANPVSKAYIYECPEVQDKEDKMYILFEIDEYDPAMEVSVVFENSERIEIYFV</sequence>